<dbReference type="PANTHER" id="PTHR11361">
    <property type="entry name" value="DNA MISMATCH REPAIR PROTEIN MUTS FAMILY MEMBER"/>
    <property type="match status" value="1"/>
</dbReference>
<dbReference type="GO" id="GO:0030983">
    <property type="term" value="F:mismatched DNA binding"/>
    <property type="evidence" value="ECO:0007669"/>
    <property type="project" value="InterPro"/>
</dbReference>
<evidence type="ECO:0000259" key="5">
    <source>
        <dbReference type="SMART" id="SM00382"/>
    </source>
</evidence>
<comment type="caution">
    <text evidence="7">The sequence shown here is derived from an EMBL/GenBank/DDBJ whole genome shotgun (WGS) entry which is preliminary data.</text>
</comment>
<dbReference type="GO" id="GO:0140664">
    <property type="term" value="F:ATP-dependent DNA damage sensor activity"/>
    <property type="evidence" value="ECO:0007669"/>
    <property type="project" value="InterPro"/>
</dbReference>
<dbReference type="SMART" id="SM00382">
    <property type="entry name" value="AAA"/>
    <property type="match status" value="1"/>
</dbReference>
<reference evidence="7" key="1">
    <citation type="journal article" date="2021" name="PeerJ">
        <title>Extensive microbial diversity within the chicken gut microbiome revealed by metagenomics and culture.</title>
        <authorList>
            <person name="Gilroy R."/>
            <person name="Ravi A."/>
            <person name="Getino M."/>
            <person name="Pursley I."/>
            <person name="Horton D.L."/>
            <person name="Alikhan N.F."/>
            <person name="Baker D."/>
            <person name="Gharbi K."/>
            <person name="Hall N."/>
            <person name="Watson M."/>
            <person name="Adriaenssens E.M."/>
            <person name="Foster-Nyarko E."/>
            <person name="Jarju S."/>
            <person name="Secka A."/>
            <person name="Antonio M."/>
            <person name="Oren A."/>
            <person name="Chaudhuri R.R."/>
            <person name="La Ragione R."/>
            <person name="Hildebrand F."/>
            <person name="Pallen M.J."/>
        </authorList>
    </citation>
    <scope>NUCLEOTIDE SEQUENCE</scope>
    <source>
        <strain evidence="7">ChiBcolR8-3208</strain>
    </source>
</reference>
<sequence>MDETWMLWLFFVLLGAAAVWGAIAGEISHGKRLRQRALGQFGKRPEEEYPLEEIPAFAALDTGAPVDATTWEDLEMDRVFRRVNSCQSAVGEQVLYWQLHRLEPMPQWEGLLSHLQANPKEREELWFLLAQMGKRRSHYGLPNFLFRPVEVSLSLGALYPLFALLPLAGILLLPWNLWAGGSVILCALGWNLVLYYLGKSRIQGDLEHLRSFSALLWVAEELGKTCSFPPVQQKLRQASQAFHGMKGRLAVLGPRGSSELELMQEYFHILTLRDLRLYRKAMASIQAHPQELRLLFETVGLVDAAVSTLSFRVTLPAWCPPAFSAGNALECTGLFHPLLHKPVANSGKLEKDVLLTGSNASGKSTFLKALAVNAILGQSLLTCAAEGYSFPQGLVVTSMAVRDDITAGESYFMAEVRSLKRLTDAARTGSCLLFIDEILKGTNTVERLAASQAVLEELHRRDCICVAATHDLELTQRLAGSYACYHFQETITGEGVIFDYKLRSGPSHTRNAIRLLNMLGFSQATVHRAQELAEKGENTP</sequence>
<reference evidence="7" key="2">
    <citation type="submission" date="2021-04" db="EMBL/GenBank/DDBJ databases">
        <authorList>
            <person name="Gilroy R."/>
        </authorList>
    </citation>
    <scope>NUCLEOTIDE SEQUENCE</scope>
    <source>
        <strain evidence="7">ChiBcolR8-3208</strain>
    </source>
</reference>
<keyword evidence="2" id="KW-0067">ATP-binding</keyword>
<keyword evidence="4" id="KW-0472">Membrane</keyword>
<dbReference type="Gene3D" id="3.40.50.300">
    <property type="entry name" value="P-loop containing nucleotide triphosphate hydrolases"/>
    <property type="match status" value="1"/>
</dbReference>
<feature type="transmembrane region" description="Helical" evidence="4">
    <location>
        <begin position="144"/>
        <end position="171"/>
    </location>
</feature>
<gene>
    <name evidence="7" type="ORF">H9942_01875</name>
</gene>
<evidence type="ECO:0000313" key="8">
    <source>
        <dbReference type="Proteomes" id="UP000824214"/>
    </source>
</evidence>
<keyword evidence="3" id="KW-0238">DNA-binding</keyword>
<dbReference type="SUPFAM" id="SSF52540">
    <property type="entry name" value="P-loop containing nucleoside triphosphate hydrolases"/>
    <property type="match status" value="1"/>
</dbReference>
<accession>A0A9D2RYI3</accession>
<feature type="domain" description="AAA+ ATPase" evidence="5">
    <location>
        <begin position="349"/>
        <end position="492"/>
    </location>
</feature>
<feature type="transmembrane region" description="Helical" evidence="4">
    <location>
        <begin position="6"/>
        <end position="27"/>
    </location>
</feature>
<name>A0A9D2RYI3_9FIRM</name>
<dbReference type="GO" id="GO:0006298">
    <property type="term" value="P:mismatch repair"/>
    <property type="evidence" value="ECO:0007669"/>
    <property type="project" value="InterPro"/>
</dbReference>
<dbReference type="EMBL" id="DWXZ01000030">
    <property type="protein sequence ID" value="HJB36801.1"/>
    <property type="molecule type" value="Genomic_DNA"/>
</dbReference>
<feature type="domain" description="DNA mismatch repair proteins mutS family" evidence="6">
    <location>
        <begin position="350"/>
        <end position="534"/>
    </location>
</feature>
<evidence type="ECO:0000256" key="1">
    <source>
        <dbReference type="ARBA" id="ARBA00022741"/>
    </source>
</evidence>
<dbReference type="InterPro" id="IPR045076">
    <property type="entry name" value="MutS"/>
</dbReference>
<dbReference type="AlphaFoldDB" id="A0A9D2RYI3"/>
<evidence type="ECO:0008006" key="9">
    <source>
        <dbReference type="Google" id="ProtNLM"/>
    </source>
</evidence>
<dbReference type="InterPro" id="IPR027417">
    <property type="entry name" value="P-loop_NTPase"/>
</dbReference>
<proteinExistence type="predicted"/>
<dbReference type="GO" id="GO:0005524">
    <property type="term" value="F:ATP binding"/>
    <property type="evidence" value="ECO:0007669"/>
    <property type="project" value="UniProtKB-KW"/>
</dbReference>
<keyword evidence="1" id="KW-0547">Nucleotide-binding</keyword>
<keyword evidence="4" id="KW-1133">Transmembrane helix</keyword>
<protein>
    <recommendedName>
        <fullName evidence="9">DNA mismatch repair protein MutS</fullName>
    </recommendedName>
</protein>
<dbReference type="SMART" id="SM00534">
    <property type="entry name" value="MUTSac"/>
    <property type="match status" value="1"/>
</dbReference>
<evidence type="ECO:0000256" key="2">
    <source>
        <dbReference type="ARBA" id="ARBA00022840"/>
    </source>
</evidence>
<dbReference type="InterPro" id="IPR003593">
    <property type="entry name" value="AAA+_ATPase"/>
</dbReference>
<dbReference type="Pfam" id="PF00488">
    <property type="entry name" value="MutS_V"/>
    <property type="match status" value="1"/>
</dbReference>
<organism evidence="7 8">
    <name type="scientific">Candidatus Acutalibacter ornithocaccae</name>
    <dbReference type="NCBI Taxonomy" id="2838416"/>
    <lineage>
        <taxon>Bacteria</taxon>
        <taxon>Bacillati</taxon>
        <taxon>Bacillota</taxon>
        <taxon>Clostridia</taxon>
        <taxon>Eubacteriales</taxon>
        <taxon>Acutalibacteraceae</taxon>
        <taxon>Acutalibacter</taxon>
    </lineage>
</organism>
<keyword evidence="4" id="KW-0812">Transmembrane</keyword>
<dbReference type="PANTHER" id="PTHR11361:SF152">
    <property type="entry name" value="DNA MISMATCH REPAIR PROTEIN"/>
    <property type="match status" value="1"/>
</dbReference>
<evidence type="ECO:0000256" key="3">
    <source>
        <dbReference type="ARBA" id="ARBA00023125"/>
    </source>
</evidence>
<evidence type="ECO:0000256" key="4">
    <source>
        <dbReference type="SAM" id="Phobius"/>
    </source>
</evidence>
<evidence type="ECO:0000313" key="7">
    <source>
        <dbReference type="EMBL" id="HJB36801.1"/>
    </source>
</evidence>
<dbReference type="GO" id="GO:0005829">
    <property type="term" value="C:cytosol"/>
    <property type="evidence" value="ECO:0007669"/>
    <property type="project" value="TreeGrafter"/>
</dbReference>
<dbReference type="InterPro" id="IPR000432">
    <property type="entry name" value="DNA_mismatch_repair_MutS_C"/>
</dbReference>
<dbReference type="Proteomes" id="UP000824214">
    <property type="component" value="Unassembled WGS sequence"/>
</dbReference>
<feature type="transmembrane region" description="Helical" evidence="4">
    <location>
        <begin position="177"/>
        <end position="197"/>
    </location>
</feature>
<evidence type="ECO:0000259" key="6">
    <source>
        <dbReference type="SMART" id="SM00534"/>
    </source>
</evidence>